<comment type="similarity">
    <text evidence="1 5">Belongs to the CoaE family.</text>
</comment>
<evidence type="ECO:0000256" key="1">
    <source>
        <dbReference type="ARBA" id="ARBA00009018"/>
    </source>
</evidence>
<evidence type="ECO:0000256" key="4">
    <source>
        <dbReference type="ARBA" id="ARBA00022993"/>
    </source>
</evidence>
<name>U7D797_9BACT</name>
<dbReference type="GO" id="GO:0004140">
    <property type="term" value="F:dephospho-CoA kinase activity"/>
    <property type="evidence" value="ECO:0007669"/>
    <property type="project" value="UniProtKB-UniRule"/>
</dbReference>
<evidence type="ECO:0000256" key="2">
    <source>
        <dbReference type="ARBA" id="ARBA00022741"/>
    </source>
</evidence>
<evidence type="ECO:0000256" key="6">
    <source>
        <dbReference type="NCBIfam" id="TIGR00152"/>
    </source>
</evidence>
<comment type="pathway">
    <text evidence="5">Cofactor biosynthesis; coenzyme A biosynthesis; CoA from (R)-pantothenate: step 5/5.</text>
</comment>
<dbReference type="eggNOG" id="COG0237">
    <property type="taxonomic scope" value="Bacteria"/>
</dbReference>
<dbReference type="GO" id="GO:0005524">
    <property type="term" value="F:ATP binding"/>
    <property type="evidence" value="ECO:0007669"/>
    <property type="project" value="UniProtKB-UniRule"/>
</dbReference>
<keyword evidence="3 5" id="KW-0067">ATP-binding</keyword>
<keyword evidence="8" id="KW-1185">Reference proteome</keyword>
<dbReference type="GO" id="GO:0015937">
    <property type="term" value="P:coenzyme A biosynthetic process"/>
    <property type="evidence" value="ECO:0007669"/>
    <property type="project" value="UniProtKB-UniRule"/>
</dbReference>
<dbReference type="InterPro" id="IPR027417">
    <property type="entry name" value="P-loop_NTPase"/>
</dbReference>
<keyword evidence="5" id="KW-0808">Transferase</keyword>
<dbReference type="Proteomes" id="UP000017148">
    <property type="component" value="Unassembled WGS sequence"/>
</dbReference>
<keyword evidence="2 5" id="KW-0547">Nucleotide-binding</keyword>
<dbReference type="OrthoDB" id="9812943at2"/>
<comment type="subcellular location">
    <subcellularLocation>
        <location evidence="5">Cytoplasm</location>
    </subcellularLocation>
</comment>
<keyword evidence="5 7" id="KW-0418">Kinase</keyword>
<comment type="catalytic activity">
    <reaction evidence="5">
        <text>3'-dephospho-CoA + ATP = ADP + CoA + H(+)</text>
        <dbReference type="Rhea" id="RHEA:18245"/>
        <dbReference type="ChEBI" id="CHEBI:15378"/>
        <dbReference type="ChEBI" id="CHEBI:30616"/>
        <dbReference type="ChEBI" id="CHEBI:57287"/>
        <dbReference type="ChEBI" id="CHEBI:57328"/>
        <dbReference type="ChEBI" id="CHEBI:456216"/>
        <dbReference type="EC" id="2.7.1.24"/>
    </reaction>
</comment>
<dbReference type="GO" id="GO:0005737">
    <property type="term" value="C:cytoplasm"/>
    <property type="evidence" value="ECO:0007669"/>
    <property type="project" value="UniProtKB-SubCell"/>
</dbReference>
<accession>U7D797</accession>
<dbReference type="Gene3D" id="3.40.50.300">
    <property type="entry name" value="P-loop containing nucleotide triphosphate hydrolases"/>
    <property type="match status" value="1"/>
</dbReference>
<gene>
    <name evidence="5" type="primary">coaE</name>
    <name evidence="7" type="ORF">CALK_2162</name>
</gene>
<organism evidence="7 8">
    <name type="scientific">Chitinivibrio alkaliphilus ACht1</name>
    <dbReference type="NCBI Taxonomy" id="1313304"/>
    <lineage>
        <taxon>Bacteria</taxon>
        <taxon>Pseudomonadati</taxon>
        <taxon>Fibrobacterota</taxon>
        <taxon>Chitinivibrionia</taxon>
        <taxon>Chitinivibrionales</taxon>
        <taxon>Chitinivibrionaceae</taxon>
        <taxon>Chitinivibrio</taxon>
    </lineage>
</organism>
<evidence type="ECO:0000313" key="8">
    <source>
        <dbReference type="Proteomes" id="UP000017148"/>
    </source>
</evidence>
<dbReference type="PROSITE" id="PS51219">
    <property type="entry name" value="DPCK"/>
    <property type="match status" value="1"/>
</dbReference>
<evidence type="ECO:0000313" key="7">
    <source>
        <dbReference type="EMBL" id="ERP30967.1"/>
    </source>
</evidence>
<evidence type="ECO:0000256" key="5">
    <source>
        <dbReference type="HAMAP-Rule" id="MF_00376"/>
    </source>
</evidence>
<dbReference type="EMBL" id="ASJR01000024">
    <property type="protein sequence ID" value="ERP30967.1"/>
    <property type="molecule type" value="Genomic_DNA"/>
</dbReference>
<protein>
    <recommendedName>
        <fullName evidence="5 6">Dephospho-CoA kinase</fullName>
        <ecNumber evidence="5 6">2.7.1.24</ecNumber>
    </recommendedName>
    <alternativeName>
        <fullName evidence="5">Dephosphocoenzyme A kinase</fullName>
    </alternativeName>
</protein>
<reference evidence="7 8" key="1">
    <citation type="journal article" date="2013" name="Environ. Microbiol.">
        <title>Genome analysis of Chitinivibrio alkaliphilus gen. nov., sp. nov., a novel extremely haloalkaliphilic anaerobic chitinolytic bacterium from the candidate phylum Termite Group 3.</title>
        <authorList>
            <person name="Sorokin D.Y."/>
            <person name="Gumerov V.M."/>
            <person name="Rakitin A.L."/>
            <person name="Beletsky A.V."/>
            <person name="Damste J.S."/>
            <person name="Muyzer G."/>
            <person name="Mardanov A.V."/>
            <person name="Ravin N.V."/>
        </authorList>
    </citation>
    <scope>NUCLEOTIDE SEQUENCE [LARGE SCALE GENOMIC DNA]</scope>
    <source>
        <strain evidence="7 8">ACht1</strain>
    </source>
</reference>
<comment type="caution">
    <text evidence="7">The sequence shown here is derived from an EMBL/GenBank/DDBJ whole genome shotgun (WGS) entry which is preliminary data.</text>
</comment>
<keyword evidence="4 5" id="KW-0173">Coenzyme A biosynthesis</keyword>
<dbReference type="InterPro" id="IPR001977">
    <property type="entry name" value="Depp_CoAkinase"/>
</dbReference>
<dbReference type="Pfam" id="PF01121">
    <property type="entry name" value="CoaE"/>
    <property type="match status" value="1"/>
</dbReference>
<feature type="binding site" evidence="5">
    <location>
        <begin position="16"/>
        <end position="21"/>
    </location>
    <ligand>
        <name>ATP</name>
        <dbReference type="ChEBI" id="CHEBI:30616"/>
    </ligand>
</feature>
<comment type="function">
    <text evidence="5">Catalyzes the phosphorylation of the 3'-hydroxyl group of dephosphocoenzyme A to form coenzyme A.</text>
</comment>
<keyword evidence="5" id="KW-0963">Cytoplasm</keyword>
<dbReference type="STRING" id="1313304.CALK_2162"/>
<dbReference type="SUPFAM" id="SSF52540">
    <property type="entry name" value="P-loop containing nucleoside triphosphate hydrolases"/>
    <property type="match status" value="1"/>
</dbReference>
<proteinExistence type="inferred from homology"/>
<dbReference type="CDD" id="cd02022">
    <property type="entry name" value="DPCK"/>
    <property type="match status" value="1"/>
</dbReference>
<dbReference type="EC" id="2.7.1.24" evidence="5 6"/>
<sequence>MESRRSQVWGIAGYMGSGKTTAAQILAARHGALHLEADHIAKQCMMESSSIQRALKKEFDVVEGTTIHFSRLGEIVFANEVALLRLNEIVHPLLRERMQTQISQASKKVVIVDAAVLPLWEGLFLCDQYVWVTAPRTIRIARILSGTQRDPVKTDQRVRMQEQLFAPPRQDSPWVYCDNSSTMEALEKELFRVERGFSYCE</sequence>
<dbReference type="RefSeq" id="WP_022637540.1">
    <property type="nucleotide sequence ID" value="NZ_ASJR01000024.1"/>
</dbReference>
<evidence type="ECO:0000256" key="3">
    <source>
        <dbReference type="ARBA" id="ARBA00022840"/>
    </source>
</evidence>
<dbReference type="NCBIfam" id="TIGR00152">
    <property type="entry name" value="dephospho-CoA kinase"/>
    <property type="match status" value="1"/>
</dbReference>
<dbReference type="AlphaFoldDB" id="U7D797"/>
<dbReference type="UniPathway" id="UPA00241">
    <property type="reaction ID" value="UER00356"/>
</dbReference>
<dbReference type="HAMAP" id="MF_00376">
    <property type="entry name" value="Dephospho_CoA_kinase"/>
    <property type="match status" value="1"/>
</dbReference>